<dbReference type="EMBL" id="KN838991">
    <property type="protein sequence ID" value="KIJ91571.1"/>
    <property type="molecule type" value="Genomic_DNA"/>
</dbReference>
<dbReference type="Gene3D" id="3.40.50.12760">
    <property type="match status" value="1"/>
</dbReference>
<gene>
    <name evidence="1" type="ORF">K443DRAFT_14287</name>
</gene>
<dbReference type="OrthoDB" id="417125at2759"/>
<name>A0A0C9X1R9_9AGAR</name>
<dbReference type="AlphaFoldDB" id="A0A0C9X1R9"/>
<accession>A0A0C9X1R9</accession>
<keyword evidence="2" id="KW-1185">Reference proteome</keyword>
<reference evidence="1 2" key="1">
    <citation type="submission" date="2014-04" db="EMBL/GenBank/DDBJ databases">
        <authorList>
            <consortium name="DOE Joint Genome Institute"/>
            <person name="Kuo A."/>
            <person name="Kohler A."/>
            <person name="Nagy L.G."/>
            <person name="Floudas D."/>
            <person name="Copeland A."/>
            <person name="Barry K.W."/>
            <person name="Cichocki N."/>
            <person name="Veneault-Fourrey C."/>
            <person name="LaButti K."/>
            <person name="Lindquist E.A."/>
            <person name="Lipzen A."/>
            <person name="Lundell T."/>
            <person name="Morin E."/>
            <person name="Murat C."/>
            <person name="Sun H."/>
            <person name="Tunlid A."/>
            <person name="Henrissat B."/>
            <person name="Grigoriev I.V."/>
            <person name="Hibbett D.S."/>
            <person name="Martin F."/>
            <person name="Nordberg H.P."/>
            <person name="Cantor M.N."/>
            <person name="Hua S.X."/>
        </authorList>
    </citation>
    <scope>NUCLEOTIDE SEQUENCE [LARGE SCALE GENOMIC DNA]</scope>
    <source>
        <strain evidence="1 2">LaAM-08-1</strain>
    </source>
</reference>
<dbReference type="Proteomes" id="UP000054477">
    <property type="component" value="Unassembled WGS sequence"/>
</dbReference>
<dbReference type="STRING" id="1095629.A0A0C9X1R9"/>
<organism evidence="1 2">
    <name type="scientific">Laccaria amethystina LaAM-08-1</name>
    <dbReference type="NCBI Taxonomy" id="1095629"/>
    <lineage>
        <taxon>Eukaryota</taxon>
        <taxon>Fungi</taxon>
        <taxon>Dikarya</taxon>
        <taxon>Basidiomycota</taxon>
        <taxon>Agaricomycotina</taxon>
        <taxon>Agaricomycetes</taxon>
        <taxon>Agaricomycetidae</taxon>
        <taxon>Agaricales</taxon>
        <taxon>Agaricineae</taxon>
        <taxon>Hydnangiaceae</taxon>
        <taxon>Laccaria</taxon>
    </lineage>
</organism>
<dbReference type="HOGENOM" id="CLU_1796786_0_0_1"/>
<reference evidence="2" key="2">
    <citation type="submission" date="2015-01" db="EMBL/GenBank/DDBJ databases">
        <title>Evolutionary Origins and Diversification of the Mycorrhizal Mutualists.</title>
        <authorList>
            <consortium name="DOE Joint Genome Institute"/>
            <consortium name="Mycorrhizal Genomics Consortium"/>
            <person name="Kohler A."/>
            <person name="Kuo A."/>
            <person name="Nagy L.G."/>
            <person name="Floudas D."/>
            <person name="Copeland A."/>
            <person name="Barry K.W."/>
            <person name="Cichocki N."/>
            <person name="Veneault-Fourrey C."/>
            <person name="LaButti K."/>
            <person name="Lindquist E.A."/>
            <person name="Lipzen A."/>
            <person name="Lundell T."/>
            <person name="Morin E."/>
            <person name="Murat C."/>
            <person name="Riley R."/>
            <person name="Ohm R."/>
            <person name="Sun H."/>
            <person name="Tunlid A."/>
            <person name="Henrissat B."/>
            <person name="Grigoriev I.V."/>
            <person name="Hibbett D.S."/>
            <person name="Martin F."/>
        </authorList>
    </citation>
    <scope>NUCLEOTIDE SEQUENCE [LARGE SCALE GENOMIC DNA]</scope>
    <source>
        <strain evidence="2">LaAM-08-1</strain>
    </source>
</reference>
<sequence>MTYKSCCPGGFSLYILSKNPNAYGVPVSRGGHSFLIEKDLQLHLDLHLADITTCQLGAYQHPNLQSLPSSFITYTFDLVLLNGHPLRTPEPDRLAPLNNISDRLLISQLIIGVQSVSPFGTIVIKPWKPDKPITAKSLYLFDSI</sequence>
<evidence type="ECO:0000313" key="1">
    <source>
        <dbReference type="EMBL" id="KIJ91571.1"/>
    </source>
</evidence>
<proteinExistence type="predicted"/>
<evidence type="ECO:0000313" key="2">
    <source>
        <dbReference type="Proteomes" id="UP000054477"/>
    </source>
</evidence>
<protein>
    <submittedName>
        <fullName evidence="1">Unplaced genomic scaffold K443scaffold_456, whole genome shotgun sequence</fullName>
    </submittedName>
</protein>